<protein>
    <submittedName>
        <fullName evidence="2">Thioesterase family protein</fullName>
    </submittedName>
</protein>
<evidence type="ECO:0000313" key="3">
    <source>
        <dbReference type="Proteomes" id="UP001165541"/>
    </source>
</evidence>
<comment type="caution">
    <text evidence="2">The sequence shown here is derived from an EMBL/GenBank/DDBJ whole genome shotgun (WGS) entry which is preliminary data.</text>
</comment>
<feature type="domain" description="Fluoroacetyl-CoA-specific thioesterase-like" evidence="1">
    <location>
        <begin position="30"/>
        <end position="124"/>
    </location>
</feature>
<gene>
    <name evidence="2" type="ORF">M8A51_13545</name>
</gene>
<dbReference type="InterPro" id="IPR029069">
    <property type="entry name" value="HotDog_dom_sf"/>
</dbReference>
<name>A0ABT0YQY5_9BURK</name>
<reference evidence="2" key="1">
    <citation type="submission" date="2022-05" db="EMBL/GenBank/DDBJ databases">
        <title>Schlegelella sp. nov., isolated from mangrove soil.</title>
        <authorList>
            <person name="Liu Y."/>
            <person name="Ge X."/>
            <person name="Liu W."/>
        </authorList>
    </citation>
    <scope>NUCLEOTIDE SEQUENCE</scope>
    <source>
        <strain evidence="2">S2-27</strain>
    </source>
</reference>
<dbReference type="PANTHER" id="PTHR36934">
    <property type="entry name" value="BLR0278 PROTEIN"/>
    <property type="match status" value="1"/>
</dbReference>
<evidence type="ECO:0000259" key="1">
    <source>
        <dbReference type="Pfam" id="PF22636"/>
    </source>
</evidence>
<dbReference type="PANTHER" id="PTHR36934:SF1">
    <property type="entry name" value="THIOESTERASE DOMAIN-CONTAINING PROTEIN"/>
    <property type="match status" value="1"/>
</dbReference>
<keyword evidence="3" id="KW-1185">Reference proteome</keyword>
<dbReference type="InterPro" id="IPR054485">
    <property type="entry name" value="FlK-like_dom"/>
</dbReference>
<evidence type="ECO:0000313" key="2">
    <source>
        <dbReference type="EMBL" id="MCM5680551.1"/>
    </source>
</evidence>
<dbReference type="Pfam" id="PF22636">
    <property type="entry name" value="FlK"/>
    <property type="match status" value="1"/>
</dbReference>
<dbReference type="RefSeq" id="WP_251779003.1">
    <property type="nucleotide sequence ID" value="NZ_JAMKFE010000007.1"/>
</dbReference>
<proteinExistence type="predicted"/>
<accession>A0ABT0YQY5</accession>
<dbReference type="Gene3D" id="3.10.129.10">
    <property type="entry name" value="Hotdog Thioesterase"/>
    <property type="match status" value="1"/>
</dbReference>
<dbReference type="InterPro" id="IPR025540">
    <property type="entry name" value="FlK"/>
</dbReference>
<organism evidence="2 3">
    <name type="scientific">Caldimonas mangrovi</name>
    <dbReference type="NCBI Taxonomy" id="2944811"/>
    <lineage>
        <taxon>Bacteria</taxon>
        <taxon>Pseudomonadati</taxon>
        <taxon>Pseudomonadota</taxon>
        <taxon>Betaproteobacteria</taxon>
        <taxon>Burkholderiales</taxon>
        <taxon>Sphaerotilaceae</taxon>
        <taxon>Caldimonas</taxon>
    </lineage>
</organism>
<dbReference type="Proteomes" id="UP001165541">
    <property type="component" value="Unassembled WGS sequence"/>
</dbReference>
<dbReference type="SUPFAM" id="SSF54637">
    <property type="entry name" value="Thioesterase/thiol ester dehydrase-isomerase"/>
    <property type="match status" value="1"/>
</dbReference>
<dbReference type="EMBL" id="JAMKFE010000007">
    <property type="protein sequence ID" value="MCM5680551.1"/>
    <property type="molecule type" value="Genomic_DNA"/>
</dbReference>
<sequence length="142" mass="15656">MKDIPLGARAELHYTVTRDKTVPFIYEEFEEFGQMPEVFATGLMVSMLEACCQKAIIPFLDWPREGSLGTHVDFSHLAATPPGLTIHVRAEVIAVDGRKVSFRAEAHDGVDKISEGTHQRVVVDYDKFNAKVAQKAARAAAA</sequence>
<dbReference type="PIRSF" id="PIRSF014972">
    <property type="entry name" value="FlK"/>
    <property type="match status" value="1"/>
</dbReference>